<dbReference type="PROSITE" id="PS50927">
    <property type="entry name" value="BULB_LECTIN"/>
    <property type="match status" value="1"/>
</dbReference>
<protein>
    <recommendedName>
        <fullName evidence="4">Bulb-type lectin domain-containing protein</fullName>
    </recommendedName>
</protein>
<dbReference type="AlphaFoldDB" id="A0ABD2Y755"/>
<feature type="signal peptide" evidence="3">
    <location>
        <begin position="1"/>
        <end position="23"/>
    </location>
</feature>
<keyword evidence="2" id="KW-0325">Glycoprotein</keyword>
<dbReference type="PANTHER" id="PTHR32444:SF183">
    <property type="entry name" value="APPLE DOMAIN-CONTAINING PROTEIN"/>
    <property type="match status" value="1"/>
</dbReference>
<evidence type="ECO:0000313" key="6">
    <source>
        <dbReference type="Proteomes" id="UP001630127"/>
    </source>
</evidence>
<dbReference type="InterPro" id="IPR036426">
    <property type="entry name" value="Bulb-type_lectin_dom_sf"/>
</dbReference>
<dbReference type="EMBL" id="JBJUIK010000015">
    <property type="protein sequence ID" value="KAL3503316.1"/>
    <property type="molecule type" value="Genomic_DNA"/>
</dbReference>
<keyword evidence="1 3" id="KW-0732">Signal</keyword>
<dbReference type="CDD" id="cd00028">
    <property type="entry name" value="B_lectin"/>
    <property type="match status" value="1"/>
</dbReference>
<dbReference type="PANTHER" id="PTHR32444">
    <property type="entry name" value="BULB-TYPE LECTIN DOMAIN-CONTAINING PROTEIN"/>
    <property type="match status" value="1"/>
</dbReference>
<dbReference type="Gene3D" id="2.90.10.10">
    <property type="entry name" value="Bulb-type lectin domain"/>
    <property type="match status" value="1"/>
</dbReference>
<dbReference type="Pfam" id="PF01453">
    <property type="entry name" value="B_lectin"/>
    <property type="match status" value="1"/>
</dbReference>
<feature type="domain" description="Bulb-type lectin" evidence="4">
    <location>
        <begin position="24"/>
        <end position="117"/>
    </location>
</feature>
<comment type="caution">
    <text evidence="5">The sequence shown here is derived from an EMBL/GenBank/DDBJ whole genome shotgun (WGS) entry which is preliminary data.</text>
</comment>
<reference evidence="5 6" key="1">
    <citation type="submission" date="2024-11" db="EMBL/GenBank/DDBJ databases">
        <title>A near-complete genome assembly of Cinchona calisaya.</title>
        <authorList>
            <person name="Lian D.C."/>
            <person name="Zhao X.W."/>
            <person name="Wei L."/>
        </authorList>
    </citation>
    <scope>NUCLEOTIDE SEQUENCE [LARGE SCALE GENOMIC DNA]</scope>
    <source>
        <tissue evidence="5">Nenye</tissue>
    </source>
</reference>
<organism evidence="5 6">
    <name type="scientific">Cinchona calisaya</name>
    <dbReference type="NCBI Taxonomy" id="153742"/>
    <lineage>
        <taxon>Eukaryota</taxon>
        <taxon>Viridiplantae</taxon>
        <taxon>Streptophyta</taxon>
        <taxon>Embryophyta</taxon>
        <taxon>Tracheophyta</taxon>
        <taxon>Spermatophyta</taxon>
        <taxon>Magnoliopsida</taxon>
        <taxon>eudicotyledons</taxon>
        <taxon>Gunneridae</taxon>
        <taxon>Pentapetalae</taxon>
        <taxon>asterids</taxon>
        <taxon>lamiids</taxon>
        <taxon>Gentianales</taxon>
        <taxon>Rubiaceae</taxon>
        <taxon>Cinchonoideae</taxon>
        <taxon>Cinchoneae</taxon>
        <taxon>Cinchona</taxon>
    </lineage>
</organism>
<sequence length="117" mass="13154">MKRSVVLFLFLFSIFCLTHKIACVDTLTTSWFIKDGETIISAGGTFELGFFSPSKSSNRYVGIWYKKISIQTVVWVANREAPLLNTYGVLEVIKPGLLVLRTDTKNIIWSSNSSMPV</sequence>
<accession>A0ABD2Y755</accession>
<evidence type="ECO:0000256" key="2">
    <source>
        <dbReference type="ARBA" id="ARBA00023180"/>
    </source>
</evidence>
<name>A0ABD2Y755_9GENT</name>
<dbReference type="InterPro" id="IPR001480">
    <property type="entry name" value="Bulb-type_lectin_dom"/>
</dbReference>
<evidence type="ECO:0000259" key="4">
    <source>
        <dbReference type="PROSITE" id="PS50927"/>
    </source>
</evidence>
<evidence type="ECO:0000256" key="3">
    <source>
        <dbReference type="SAM" id="SignalP"/>
    </source>
</evidence>
<feature type="chain" id="PRO_5044782286" description="Bulb-type lectin domain-containing protein" evidence="3">
    <location>
        <begin position="24"/>
        <end position="117"/>
    </location>
</feature>
<dbReference type="Proteomes" id="UP001630127">
    <property type="component" value="Unassembled WGS sequence"/>
</dbReference>
<evidence type="ECO:0000313" key="5">
    <source>
        <dbReference type="EMBL" id="KAL3503316.1"/>
    </source>
</evidence>
<proteinExistence type="predicted"/>
<evidence type="ECO:0000256" key="1">
    <source>
        <dbReference type="ARBA" id="ARBA00022729"/>
    </source>
</evidence>
<gene>
    <name evidence="5" type="ORF">ACH5RR_037765</name>
</gene>
<keyword evidence="6" id="KW-1185">Reference proteome</keyword>
<dbReference type="SUPFAM" id="SSF51110">
    <property type="entry name" value="alpha-D-mannose-specific plant lectins"/>
    <property type="match status" value="1"/>
</dbReference>
<dbReference type="SMART" id="SM00108">
    <property type="entry name" value="B_lectin"/>
    <property type="match status" value="1"/>
</dbReference>